<accession>Q9IK78</accession>
<sequence>MFDSIRLILLFHFDFIFGVIYESVELDTIDILNADVHHVCVFKVYTQHSDERLGLGIRNVNGRHVVVFDHKLIIENVADVSRDRIDLETQLA</sequence>
<organismHost>
    <name type="scientific">Lepidoptera</name>
    <name type="common">moths &amp; butterflies</name>
    <dbReference type="NCBI Taxonomy" id="7088"/>
</organismHost>
<proteinExistence type="predicted"/>
<name>Q9IK78_NPVST</name>
<organism evidence="1">
    <name type="scientific">Spodoptera litura multicapsid nucleopolyhedrovirus</name>
    <name type="common">SpltMNPV</name>
    <dbReference type="NCBI Taxonomy" id="46242"/>
    <lineage>
        <taxon>Viruses</taxon>
        <taxon>Viruses incertae sedis</taxon>
        <taxon>Naldaviricetes</taxon>
        <taxon>Lefavirales</taxon>
        <taxon>Baculoviridae</taxon>
        <taxon>Alphabaculovirus</taxon>
        <taxon>Alphabaculovirus spliturae</taxon>
    </lineage>
</organism>
<evidence type="ECO:0000313" key="1">
    <source>
        <dbReference type="EMBL" id="AAF72587.1"/>
    </source>
</evidence>
<dbReference type="EMBL" id="AF216301">
    <property type="protein sequence ID" value="AAF72587.1"/>
    <property type="molecule type" value="Genomic_DNA"/>
</dbReference>
<reference evidence="1" key="1">
    <citation type="submission" date="1999-12" db="EMBL/GenBank/DDBJ databases">
        <title>Cloning and sequence analysis of gp37, 39k, vubi, dbp gene and other two ORFs in the EcoRI-D fragment of Spodoptera litura nucleopolyhedrovirus genome.</title>
        <authorList>
            <person name="Li C."/>
            <person name="Pang Y."/>
            <person name="Yan Q."/>
        </authorList>
    </citation>
    <scope>NUCLEOTIDE SEQUENCE</scope>
</reference>
<protein>
    <submittedName>
        <fullName evidence="1">Uncharacterized protein</fullName>
    </submittedName>
</protein>